<protein>
    <submittedName>
        <fullName evidence="1">Uncharacterized protein</fullName>
    </submittedName>
</protein>
<dbReference type="RefSeq" id="XP_040758199.1">
    <property type="nucleotide sequence ID" value="XM_040902915.1"/>
</dbReference>
<dbReference type="Proteomes" id="UP000076871">
    <property type="component" value="Unassembled WGS sequence"/>
</dbReference>
<dbReference type="InParanoid" id="A0A165B825"/>
<dbReference type="EMBL" id="KV427685">
    <property type="protein sequence ID" value="KZT00459.1"/>
    <property type="molecule type" value="Genomic_DNA"/>
</dbReference>
<sequence length="110" mass="12193">MINARLCCVLLAHGRIGRYGEGARRWARELTGTYPMGECLICLFCTVFSTHMASPPVLGGDTSSPANHCLVSFKRVPSFTDFTCIESSRFILQVLSLRRTHVMLTHACVT</sequence>
<accession>A0A165B825</accession>
<dbReference type="GeneID" id="63819946"/>
<name>A0A165B825_9APHY</name>
<proteinExistence type="predicted"/>
<keyword evidence="2" id="KW-1185">Reference proteome</keyword>
<evidence type="ECO:0000313" key="2">
    <source>
        <dbReference type="Proteomes" id="UP000076871"/>
    </source>
</evidence>
<reference evidence="1 2" key="1">
    <citation type="journal article" date="2016" name="Mol. Biol. Evol.">
        <title>Comparative Genomics of Early-Diverging Mushroom-Forming Fungi Provides Insights into the Origins of Lignocellulose Decay Capabilities.</title>
        <authorList>
            <person name="Nagy L.G."/>
            <person name="Riley R."/>
            <person name="Tritt A."/>
            <person name="Adam C."/>
            <person name="Daum C."/>
            <person name="Floudas D."/>
            <person name="Sun H."/>
            <person name="Yadav J.S."/>
            <person name="Pangilinan J."/>
            <person name="Larsson K.H."/>
            <person name="Matsuura K."/>
            <person name="Barry K."/>
            <person name="Labutti K."/>
            <person name="Kuo R."/>
            <person name="Ohm R.A."/>
            <person name="Bhattacharya S.S."/>
            <person name="Shirouzu T."/>
            <person name="Yoshinaga Y."/>
            <person name="Martin F.M."/>
            <person name="Grigoriev I.V."/>
            <person name="Hibbett D.S."/>
        </authorList>
    </citation>
    <scope>NUCLEOTIDE SEQUENCE [LARGE SCALE GENOMIC DNA]</scope>
    <source>
        <strain evidence="1 2">93-53</strain>
    </source>
</reference>
<organism evidence="1 2">
    <name type="scientific">Laetiporus sulphureus 93-53</name>
    <dbReference type="NCBI Taxonomy" id="1314785"/>
    <lineage>
        <taxon>Eukaryota</taxon>
        <taxon>Fungi</taxon>
        <taxon>Dikarya</taxon>
        <taxon>Basidiomycota</taxon>
        <taxon>Agaricomycotina</taxon>
        <taxon>Agaricomycetes</taxon>
        <taxon>Polyporales</taxon>
        <taxon>Laetiporus</taxon>
    </lineage>
</organism>
<evidence type="ECO:0000313" key="1">
    <source>
        <dbReference type="EMBL" id="KZT00459.1"/>
    </source>
</evidence>
<dbReference type="AlphaFoldDB" id="A0A165B825"/>
<gene>
    <name evidence="1" type="ORF">LAESUDRAFT_553590</name>
</gene>